<sequence>MLKKVLLNVFYNIAIFTMIMCLFWGINKERYSIAVVAVFALALFIFFKFRLIKEIRQKAKK</sequence>
<evidence type="ECO:0000313" key="3">
    <source>
        <dbReference type="Proteomes" id="UP001597387"/>
    </source>
</evidence>
<keyword evidence="1" id="KW-0812">Transmembrane</keyword>
<evidence type="ECO:0000256" key="1">
    <source>
        <dbReference type="SAM" id="Phobius"/>
    </source>
</evidence>
<keyword evidence="1" id="KW-0472">Membrane</keyword>
<evidence type="ECO:0000313" key="2">
    <source>
        <dbReference type="EMBL" id="MFD2161745.1"/>
    </source>
</evidence>
<feature type="transmembrane region" description="Helical" evidence="1">
    <location>
        <begin position="5"/>
        <end position="25"/>
    </location>
</feature>
<dbReference type="EMBL" id="JBHUHZ010000001">
    <property type="protein sequence ID" value="MFD2161745.1"/>
    <property type="molecule type" value="Genomic_DNA"/>
</dbReference>
<name>A0ABW4ZI73_9SPHI</name>
<dbReference type="InterPro" id="IPR045938">
    <property type="entry name" value="DUF6358"/>
</dbReference>
<dbReference type="Proteomes" id="UP001597387">
    <property type="component" value="Unassembled WGS sequence"/>
</dbReference>
<gene>
    <name evidence="2" type="ORF">ACFSJU_05025</name>
</gene>
<comment type="caution">
    <text evidence="2">The sequence shown here is derived from an EMBL/GenBank/DDBJ whole genome shotgun (WGS) entry which is preliminary data.</text>
</comment>
<proteinExistence type="predicted"/>
<dbReference type="Pfam" id="PF19885">
    <property type="entry name" value="DUF6358"/>
    <property type="match status" value="1"/>
</dbReference>
<accession>A0ABW4ZI73</accession>
<protein>
    <submittedName>
        <fullName evidence="2">DUF6358 family protein</fullName>
    </submittedName>
</protein>
<keyword evidence="3" id="KW-1185">Reference proteome</keyword>
<organism evidence="2 3">
    <name type="scientific">Paradesertivirga mongoliensis</name>
    <dbReference type="NCBI Taxonomy" id="2100740"/>
    <lineage>
        <taxon>Bacteria</taxon>
        <taxon>Pseudomonadati</taxon>
        <taxon>Bacteroidota</taxon>
        <taxon>Sphingobacteriia</taxon>
        <taxon>Sphingobacteriales</taxon>
        <taxon>Sphingobacteriaceae</taxon>
        <taxon>Paradesertivirga</taxon>
    </lineage>
</organism>
<keyword evidence="1" id="KW-1133">Transmembrane helix</keyword>
<feature type="transmembrane region" description="Helical" evidence="1">
    <location>
        <begin position="31"/>
        <end position="51"/>
    </location>
</feature>
<dbReference type="RefSeq" id="WP_255898641.1">
    <property type="nucleotide sequence ID" value="NZ_JAFMZO010000001.1"/>
</dbReference>
<reference evidence="3" key="1">
    <citation type="journal article" date="2019" name="Int. J. Syst. Evol. Microbiol.">
        <title>The Global Catalogue of Microorganisms (GCM) 10K type strain sequencing project: providing services to taxonomists for standard genome sequencing and annotation.</title>
        <authorList>
            <consortium name="The Broad Institute Genomics Platform"/>
            <consortium name="The Broad Institute Genome Sequencing Center for Infectious Disease"/>
            <person name="Wu L."/>
            <person name="Ma J."/>
        </authorList>
    </citation>
    <scope>NUCLEOTIDE SEQUENCE [LARGE SCALE GENOMIC DNA]</scope>
    <source>
        <strain evidence="3">KCTC 42217</strain>
    </source>
</reference>